<dbReference type="EMBL" id="JAUJSQ010000011">
    <property type="protein sequence ID" value="MDN7934706.1"/>
    <property type="molecule type" value="Genomic_DNA"/>
</dbReference>
<protein>
    <recommendedName>
        <fullName evidence="4">Lipoprotein</fullName>
    </recommendedName>
</protein>
<dbReference type="Proteomes" id="UP001171606">
    <property type="component" value="Unassembled WGS sequence"/>
</dbReference>
<accession>A0ABT8PHT6</accession>
<evidence type="ECO:0008006" key="4">
    <source>
        <dbReference type="Google" id="ProtNLM"/>
    </source>
</evidence>
<reference evidence="2" key="1">
    <citation type="submission" date="2023-07" db="EMBL/GenBank/DDBJ databases">
        <title>A collection of bacterial strains from the Burkholderia cepacia Research Laboratory and Repository.</title>
        <authorList>
            <person name="Lipuma J."/>
            <person name="Spilker T."/>
            <person name="Caverly L."/>
        </authorList>
    </citation>
    <scope>NUCLEOTIDE SEQUENCE</scope>
    <source>
        <strain evidence="2">AU42020</strain>
    </source>
</reference>
<dbReference type="RefSeq" id="WP_301756790.1">
    <property type="nucleotide sequence ID" value="NZ_JAUJSQ010000011.1"/>
</dbReference>
<keyword evidence="3" id="KW-1185">Reference proteome</keyword>
<feature type="signal peptide" evidence="1">
    <location>
        <begin position="1"/>
        <end position="19"/>
    </location>
</feature>
<keyword evidence="1" id="KW-0732">Signal</keyword>
<gene>
    <name evidence="2" type="ORF">QZM52_25850</name>
</gene>
<feature type="chain" id="PRO_5045096732" description="Lipoprotein" evidence="1">
    <location>
        <begin position="20"/>
        <end position="250"/>
    </location>
</feature>
<organism evidence="2 3">
    <name type="scientific">Burkholderia metallica</name>
    <dbReference type="NCBI Taxonomy" id="488729"/>
    <lineage>
        <taxon>Bacteria</taxon>
        <taxon>Pseudomonadati</taxon>
        <taxon>Pseudomonadota</taxon>
        <taxon>Betaproteobacteria</taxon>
        <taxon>Burkholderiales</taxon>
        <taxon>Burkholderiaceae</taxon>
        <taxon>Burkholderia</taxon>
        <taxon>Burkholderia cepacia complex</taxon>
    </lineage>
</organism>
<evidence type="ECO:0000313" key="3">
    <source>
        <dbReference type="Proteomes" id="UP001171606"/>
    </source>
</evidence>
<evidence type="ECO:0000313" key="2">
    <source>
        <dbReference type="EMBL" id="MDN7934706.1"/>
    </source>
</evidence>
<sequence>MKKTVLSAVLLGSCATALAYEVECGGKISCGYPSYDQKANATMLHPGMAFKEVSGHPVNPKVGARDFIIQGKFKHIDTYLAERSSYKVIGQTLEDDGKWRDEGSRPLSVVISNQGADATQIVGEYIRDRVLDALTGGNAQFVQDKLDEIAKSLGVSVAPGGLQEMASMIDNKGKAESFSYLVNYFMRLKNRADAAGGSMVVANQPVIVTLTTYPAPKTNARAVCSLGSATVTVEKVRATVDNFFKNKGCD</sequence>
<comment type="caution">
    <text evidence="2">The sequence shown here is derived from an EMBL/GenBank/DDBJ whole genome shotgun (WGS) entry which is preliminary data.</text>
</comment>
<proteinExistence type="predicted"/>
<evidence type="ECO:0000256" key="1">
    <source>
        <dbReference type="SAM" id="SignalP"/>
    </source>
</evidence>
<name>A0ABT8PHT6_9BURK</name>